<dbReference type="PANTHER" id="PTHR30417">
    <property type="entry name" value="N-ACETYLMURAMOYL-L-ALANINE AMIDASE AMID"/>
    <property type="match status" value="1"/>
</dbReference>
<dbReference type="Gene3D" id="1.10.101.10">
    <property type="entry name" value="PGBD-like superfamily/PGBD"/>
    <property type="match status" value="1"/>
</dbReference>
<dbReference type="Gene3D" id="3.40.80.10">
    <property type="entry name" value="Peptidoglycan recognition protein-like"/>
    <property type="match status" value="1"/>
</dbReference>
<dbReference type="EMBL" id="AWFF01000031">
    <property type="protein sequence ID" value="KCZ55390.1"/>
    <property type="molecule type" value="Genomic_DNA"/>
</dbReference>
<name>A0A062UGY7_9PROT</name>
<feature type="domain" description="N-acetylmuramoyl-L-alanine amidase" evidence="6">
    <location>
        <begin position="8"/>
        <end position="148"/>
    </location>
</feature>
<dbReference type="InterPro" id="IPR002477">
    <property type="entry name" value="Peptidoglycan-bd-like"/>
</dbReference>
<dbReference type="GO" id="GO:0009254">
    <property type="term" value="P:peptidoglycan turnover"/>
    <property type="evidence" value="ECO:0007669"/>
    <property type="project" value="TreeGrafter"/>
</dbReference>
<evidence type="ECO:0000256" key="5">
    <source>
        <dbReference type="ARBA" id="ARBA00023316"/>
    </source>
</evidence>
<evidence type="ECO:0000259" key="6">
    <source>
        <dbReference type="SMART" id="SM00644"/>
    </source>
</evidence>
<dbReference type="Pfam" id="PF01471">
    <property type="entry name" value="PG_binding_1"/>
    <property type="match status" value="1"/>
</dbReference>
<dbReference type="eggNOG" id="COG3023">
    <property type="taxonomic scope" value="Bacteria"/>
</dbReference>
<dbReference type="STRING" id="1280946.HY29_12705"/>
<dbReference type="InterPro" id="IPR036365">
    <property type="entry name" value="PGBD-like_sf"/>
</dbReference>
<dbReference type="SMART" id="SM00644">
    <property type="entry name" value="Ami_2"/>
    <property type="match status" value="1"/>
</dbReference>
<evidence type="ECO:0000313" key="7">
    <source>
        <dbReference type="EMBL" id="KCZ55390.1"/>
    </source>
</evidence>
<evidence type="ECO:0000313" key="8">
    <source>
        <dbReference type="Proteomes" id="UP000027037"/>
    </source>
</evidence>
<keyword evidence="8" id="KW-1185">Reference proteome</keyword>
<dbReference type="AlphaFoldDB" id="A0A062UGY7"/>
<dbReference type="GO" id="GO:0009253">
    <property type="term" value="P:peptidoglycan catabolic process"/>
    <property type="evidence" value="ECO:0007669"/>
    <property type="project" value="InterPro"/>
</dbReference>
<keyword evidence="4" id="KW-0378">Hydrolase</keyword>
<dbReference type="OrthoDB" id="9794842at2"/>
<comment type="catalytic activity">
    <reaction evidence="1">
        <text>Hydrolyzes the link between N-acetylmuramoyl residues and L-amino acid residues in certain cell-wall glycopeptides.</text>
        <dbReference type="EC" id="3.5.1.28"/>
    </reaction>
</comment>
<dbReference type="InterPro" id="IPR051206">
    <property type="entry name" value="NAMLAA_amidase_2"/>
</dbReference>
<comment type="similarity">
    <text evidence="2">Belongs to the N-acetylmuramoyl-L-alanine amidase 2 family.</text>
</comment>
<dbReference type="PATRIC" id="fig|1280946.3.peg.1332"/>
<dbReference type="InterPro" id="IPR002502">
    <property type="entry name" value="Amidase_domain"/>
</dbReference>
<dbReference type="Pfam" id="PF01510">
    <property type="entry name" value="Amidase_2"/>
    <property type="match status" value="1"/>
</dbReference>
<dbReference type="SUPFAM" id="SSF55846">
    <property type="entry name" value="N-acetylmuramoyl-L-alanine amidase-like"/>
    <property type="match status" value="1"/>
</dbReference>
<reference evidence="7 8" key="1">
    <citation type="journal article" date="2014" name="Antonie Van Leeuwenhoek">
        <title>Hyphomonas beringensis sp. nov. and Hyphomonas chukchiensis sp. nov., isolated from surface seawater of the Bering Sea and Chukchi Sea.</title>
        <authorList>
            <person name="Li C."/>
            <person name="Lai Q."/>
            <person name="Li G."/>
            <person name="Dong C."/>
            <person name="Wang J."/>
            <person name="Liao Y."/>
            <person name="Shao Z."/>
        </authorList>
    </citation>
    <scope>NUCLEOTIDE SEQUENCE [LARGE SCALE GENOMIC DNA]</scope>
    <source>
        <strain evidence="7 8">25B14_1</strain>
    </source>
</reference>
<evidence type="ECO:0000256" key="2">
    <source>
        <dbReference type="ARBA" id="ARBA00007553"/>
    </source>
</evidence>
<dbReference type="CDD" id="cd06583">
    <property type="entry name" value="PGRP"/>
    <property type="match status" value="1"/>
</dbReference>
<dbReference type="EC" id="3.5.1.28" evidence="3"/>
<dbReference type="RefSeq" id="WP_034794495.1">
    <property type="nucleotide sequence ID" value="NZ_AWFF01000031.1"/>
</dbReference>
<comment type="caution">
    <text evidence="7">The sequence shown here is derived from an EMBL/GenBank/DDBJ whole genome shotgun (WGS) entry which is preliminary data.</text>
</comment>
<dbReference type="GO" id="GO:0019867">
    <property type="term" value="C:outer membrane"/>
    <property type="evidence" value="ECO:0007669"/>
    <property type="project" value="TreeGrafter"/>
</dbReference>
<dbReference type="GO" id="GO:0008745">
    <property type="term" value="F:N-acetylmuramoyl-L-alanine amidase activity"/>
    <property type="evidence" value="ECO:0007669"/>
    <property type="project" value="UniProtKB-EC"/>
</dbReference>
<dbReference type="Proteomes" id="UP000027037">
    <property type="component" value="Unassembled WGS sequence"/>
</dbReference>
<dbReference type="PANTHER" id="PTHR30417:SF1">
    <property type="entry name" value="N-ACETYLMURAMOYL-L-ALANINE AMIDASE AMID"/>
    <property type="match status" value="1"/>
</dbReference>
<dbReference type="GO" id="GO:0071555">
    <property type="term" value="P:cell wall organization"/>
    <property type="evidence" value="ECO:0007669"/>
    <property type="project" value="UniProtKB-KW"/>
</dbReference>
<proteinExistence type="inferred from homology"/>
<dbReference type="SUPFAM" id="SSF47090">
    <property type="entry name" value="PGBD-like"/>
    <property type="match status" value="1"/>
</dbReference>
<keyword evidence="5" id="KW-0961">Cell wall biogenesis/degradation</keyword>
<organism evidence="7 8">
    <name type="scientific">Hyphomonas beringensis</name>
    <dbReference type="NCBI Taxonomy" id="1280946"/>
    <lineage>
        <taxon>Bacteria</taxon>
        <taxon>Pseudomonadati</taxon>
        <taxon>Pseudomonadota</taxon>
        <taxon>Alphaproteobacteria</taxon>
        <taxon>Hyphomonadales</taxon>
        <taxon>Hyphomonadaceae</taxon>
        <taxon>Hyphomonas</taxon>
    </lineage>
</organism>
<evidence type="ECO:0000256" key="1">
    <source>
        <dbReference type="ARBA" id="ARBA00001561"/>
    </source>
</evidence>
<gene>
    <name evidence="7" type="ORF">HY29_12705</name>
</gene>
<evidence type="ECO:0000256" key="4">
    <source>
        <dbReference type="ARBA" id="ARBA00022801"/>
    </source>
</evidence>
<sequence>MQIDRVESPNFNARRQALDMLVLHYTGMETGEAALQRMCDPAAEVSAHYMVWEDGRITQLVEEDQRAWHAGVSFWQDDDDLNSRSIGIEIVNGGHDVPLPDGRLPPYPDPQIAAVIALSKDILSRHIIRPSRIVGHSDIAPARKIDPGEHFPWAQLAAEGIGYWPALPAMSGRDGGSLLPGDTGKHVERLQDTLKGIGYELAVDGIYSDETASIVRAFQRRWLPMRLTGHAGAGTLARIAQIHAGLEASSGSLTS</sequence>
<protein>
    <recommendedName>
        <fullName evidence="3">N-acetylmuramoyl-L-alanine amidase</fullName>
        <ecNumber evidence="3">3.5.1.28</ecNumber>
    </recommendedName>
</protein>
<dbReference type="InterPro" id="IPR036505">
    <property type="entry name" value="Amidase/PGRP_sf"/>
</dbReference>
<dbReference type="InterPro" id="IPR036366">
    <property type="entry name" value="PGBDSf"/>
</dbReference>
<evidence type="ECO:0000256" key="3">
    <source>
        <dbReference type="ARBA" id="ARBA00011901"/>
    </source>
</evidence>
<accession>A0A062UGY7</accession>